<evidence type="ECO:0000256" key="8">
    <source>
        <dbReference type="PROSITE-ProRule" id="PRU00433"/>
    </source>
</evidence>
<comment type="cofactor">
    <cofactor evidence="1">
        <name>pyrroloquinoline quinone</name>
        <dbReference type="ChEBI" id="CHEBI:58442"/>
    </cofactor>
</comment>
<accession>A0A344TI89</accession>
<evidence type="ECO:0000313" key="11">
    <source>
        <dbReference type="Proteomes" id="UP000251993"/>
    </source>
</evidence>
<dbReference type="RefSeq" id="WP_114067143.1">
    <property type="nucleotide sequence ID" value="NZ_CP030850.1"/>
</dbReference>
<dbReference type="InterPro" id="IPR017511">
    <property type="entry name" value="PQQ_mDH"/>
</dbReference>
<gene>
    <name evidence="10" type="ORF">DR864_11665</name>
</gene>
<evidence type="ECO:0000313" key="10">
    <source>
        <dbReference type="EMBL" id="AXE18360.1"/>
    </source>
</evidence>
<dbReference type="GO" id="GO:0008876">
    <property type="term" value="F:quinoprotein glucose dehydrogenase activity"/>
    <property type="evidence" value="ECO:0007669"/>
    <property type="project" value="TreeGrafter"/>
</dbReference>
<feature type="domain" description="Cytochrome c" evidence="9">
    <location>
        <begin position="474"/>
        <end position="551"/>
    </location>
</feature>
<dbReference type="GO" id="GO:0046872">
    <property type="term" value="F:metal ion binding"/>
    <property type="evidence" value="ECO:0007669"/>
    <property type="project" value="UniProtKB-KW"/>
</dbReference>
<dbReference type="AlphaFoldDB" id="A0A344TI89"/>
<keyword evidence="11" id="KW-1185">Reference proteome</keyword>
<evidence type="ECO:0000256" key="3">
    <source>
        <dbReference type="ARBA" id="ARBA00022617"/>
    </source>
</evidence>
<dbReference type="Proteomes" id="UP000251993">
    <property type="component" value="Chromosome"/>
</dbReference>
<dbReference type="SMART" id="SM00564">
    <property type="entry name" value="PQQ"/>
    <property type="match status" value="5"/>
</dbReference>
<dbReference type="InterPro" id="IPR002372">
    <property type="entry name" value="PQQ_rpt_dom"/>
</dbReference>
<dbReference type="GO" id="GO:0020037">
    <property type="term" value="F:heme binding"/>
    <property type="evidence" value="ECO:0007669"/>
    <property type="project" value="InterPro"/>
</dbReference>
<dbReference type="SUPFAM" id="SSF46626">
    <property type="entry name" value="Cytochrome c"/>
    <property type="match status" value="1"/>
</dbReference>
<dbReference type="PANTHER" id="PTHR32303:SF4">
    <property type="entry name" value="QUINOPROTEIN GLUCOSE DEHYDROGENASE"/>
    <property type="match status" value="1"/>
</dbReference>
<name>A0A344TI89_9BACT</name>
<dbReference type="InterPro" id="IPR018391">
    <property type="entry name" value="PQQ_b-propeller_rpt"/>
</dbReference>
<dbReference type="GO" id="GO:0048038">
    <property type="term" value="F:quinone binding"/>
    <property type="evidence" value="ECO:0007669"/>
    <property type="project" value="InterPro"/>
</dbReference>
<evidence type="ECO:0000256" key="6">
    <source>
        <dbReference type="ARBA" id="ARBA00023002"/>
    </source>
</evidence>
<dbReference type="Gene3D" id="1.10.760.10">
    <property type="entry name" value="Cytochrome c-like domain"/>
    <property type="match status" value="1"/>
</dbReference>
<dbReference type="KEGG" id="run:DR864_11665"/>
<dbReference type="CDD" id="cd10280">
    <property type="entry name" value="PQQ_mGDH"/>
    <property type="match status" value="1"/>
</dbReference>
<keyword evidence="3 8" id="KW-0349">Heme</keyword>
<evidence type="ECO:0000256" key="1">
    <source>
        <dbReference type="ARBA" id="ARBA00001931"/>
    </source>
</evidence>
<dbReference type="InterPro" id="IPR009056">
    <property type="entry name" value="Cyt_c-like_dom"/>
</dbReference>
<keyword evidence="5" id="KW-0732">Signal</keyword>
<dbReference type="GO" id="GO:0009055">
    <property type="term" value="F:electron transfer activity"/>
    <property type="evidence" value="ECO:0007669"/>
    <property type="project" value="InterPro"/>
</dbReference>
<evidence type="ECO:0000256" key="7">
    <source>
        <dbReference type="ARBA" id="ARBA00023004"/>
    </source>
</evidence>
<evidence type="ECO:0000256" key="2">
    <source>
        <dbReference type="ARBA" id="ARBA00008156"/>
    </source>
</evidence>
<dbReference type="OrthoDB" id="9794322at2"/>
<dbReference type="InterPro" id="IPR036909">
    <property type="entry name" value="Cyt_c-like_dom_sf"/>
</dbReference>
<dbReference type="Pfam" id="PF13442">
    <property type="entry name" value="Cytochrome_CBB3"/>
    <property type="match status" value="1"/>
</dbReference>
<dbReference type="InterPro" id="IPR011047">
    <property type="entry name" value="Quinoprotein_ADH-like_sf"/>
</dbReference>
<dbReference type="Gene3D" id="2.140.10.10">
    <property type="entry name" value="Quinoprotein alcohol dehydrogenase-like superfamily"/>
    <property type="match status" value="2"/>
</dbReference>
<dbReference type="Pfam" id="PF01011">
    <property type="entry name" value="PQQ"/>
    <property type="match status" value="2"/>
</dbReference>
<evidence type="ECO:0000256" key="5">
    <source>
        <dbReference type="ARBA" id="ARBA00022729"/>
    </source>
</evidence>
<evidence type="ECO:0000259" key="9">
    <source>
        <dbReference type="PROSITE" id="PS51007"/>
    </source>
</evidence>
<sequence>MKLISLSKITIASAALIVSAWYSGSEDKNRYTGWSEFLGGPERTHYSSLTQITTENVKNLQVAWEYHSGDTTGQIQCNPIMIDGVLYGTTASVQVFALDAATGKELWKYKDSKDPQWFNTNRGVTYWEDGDDKRIFFSAGQWLYALEAKTGKPIESFGENGRMDLHNGLPASAKDKFICSNTPGTIFKDLIIMPVRLSEGPDAAPGHVRAFNVRTGKLAWTFRTIPHPGEVGYETWGKNNYKNEDVGAANNWAGMAVDRDRGILFVPTGSAGYDFYGGNRPGQNLFANCLLALDAATGKRLWHFQFVHHDVWDRDLPSAPTLVTINREGKKIDAVAQITKSGFVFVFDRVTGKSLFPIKEIPVPTNGVPGEKPWPTQPVPLKPAPFSRQTLTMDEINPFAANRDELAATLRSVRHRNQFEQPSKEGTLIFPGYDGGGEWGGAGYDPETGILYVNSNEMPWIMTIVDKPKMDKLAMLPTGERAYVQYCIACHGADRKGNPKSGYPSLVDINVRRDRAYIHTLVSNGKGMMPGFSYLKPAEKDALIAFLFGEEKKEAGSAVVEDKFSSVPYKTTGYNKFLDKDGYPGINPPWGQLSAINLNTGEYAWKITLGEFKELTAKGIAPTGCENYGGPVITAGGVLFIAATKDGMFRAFNKKTGQLLFETKLPAAGFATPSTYQANGKQYVVIACGGTKLGTPKGDSYVAFALP</sequence>
<comment type="similarity">
    <text evidence="2">Belongs to the bacterial PQQ dehydrogenase family.</text>
</comment>
<evidence type="ECO:0000256" key="4">
    <source>
        <dbReference type="ARBA" id="ARBA00022723"/>
    </source>
</evidence>
<keyword evidence="4 8" id="KW-0479">Metal-binding</keyword>
<dbReference type="GO" id="GO:0016020">
    <property type="term" value="C:membrane"/>
    <property type="evidence" value="ECO:0007669"/>
    <property type="project" value="InterPro"/>
</dbReference>
<dbReference type="SUPFAM" id="SSF50998">
    <property type="entry name" value="Quinoprotein alcohol dehydrogenase-like"/>
    <property type="match status" value="1"/>
</dbReference>
<dbReference type="EMBL" id="CP030850">
    <property type="protein sequence ID" value="AXE18360.1"/>
    <property type="molecule type" value="Genomic_DNA"/>
</dbReference>
<keyword evidence="7 8" id="KW-0408">Iron</keyword>
<reference evidence="10 11" key="1">
    <citation type="submission" date="2018-07" db="EMBL/GenBank/DDBJ databases">
        <title>Genome sequencing of Runella.</title>
        <authorList>
            <person name="Baek M.-G."/>
            <person name="Yi H."/>
        </authorList>
    </citation>
    <scope>NUCLEOTIDE SEQUENCE [LARGE SCALE GENOMIC DNA]</scope>
    <source>
        <strain evidence="10 11">HYN0085</strain>
    </source>
</reference>
<dbReference type="PROSITE" id="PS51007">
    <property type="entry name" value="CYTC"/>
    <property type="match status" value="1"/>
</dbReference>
<dbReference type="PANTHER" id="PTHR32303">
    <property type="entry name" value="QUINOPROTEIN ALCOHOL DEHYDROGENASE (CYTOCHROME C)"/>
    <property type="match status" value="1"/>
</dbReference>
<proteinExistence type="inferred from homology"/>
<keyword evidence="6" id="KW-0560">Oxidoreductase</keyword>
<protein>
    <submittedName>
        <fullName evidence="10">Pyrroloquinoline quinone-dependent dehydrogenase</fullName>
    </submittedName>
</protein>
<organism evidence="10 11">
    <name type="scientific">Runella rosea</name>
    <dbReference type="NCBI Taxonomy" id="2259595"/>
    <lineage>
        <taxon>Bacteria</taxon>
        <taxon>Pseudomonadati</taxon>
        <taxon>Bacteroidota</taxon>
        <taxon>Cytophagia</taxon>
        <taxon>Cytophagales</taxon>
        <taxon>Spirosomataceae</taxon>
        <taxon>Runella</taxon>
    </lineage>
</organism>